<dbReference type="RefSeq" id="XP_024401075.1">
    <property type="nucleotide sequence ID" value="XM_024545307.2"/>
</dbReference>
<keyword evidence="6" id="KW-1185">Reference proteome</keyword>
<evidence type="ECO:0000313" key="5">
    <source>
        <dbReference type="EnsemblPlants" id="Pp3c17_6450V3.1"/>
    </source>
</evidence>
<evidence type="ECO:0000256" key="3">
    <source>
        <dbReference type="PROSITE-ProRule" id="PRU00708"/>
    </source>
</evidence>
<feature type="repeat" description="PPR" evidence="3">
    <location>
        <begin position="258"/>
        <end position="292"/>
    </location>
</feature>
<evidence type="ECO:0000313" key="4">
    <source>
        <dbReference type="EMBL" id="PNR35878.1"/>
    </source>
</evidence>
<dbReference type="OrthoDB" id="185373at2759"/>
<feature type="repeat" description="PPR" evidence="3">
    <location>
        <begin position="329"/>
        <end position="363"/>
    </location>
</feature>
<dbReference type="Gramene" id="Pp3c17_6450V3.2">
    <property type="protein sequence ID" value="Pp3c17_6450V3.2"/>
    <property type="gene ID" value="Pp3c17_6450"/>
</dbReference>
<dbReference type="PaxDb" id="3218-PP1S26_38V6.1"/>
<evidence type="ECO:0000256" key="1">
    <source>
        <dbReference type="ARBA" id="ARBA00007626"/>
    </source>
</evidence>
<dbReference type="EMBL" id="ABEU02000017">
    <property type="protein sequence ID" value="PNR35878.1"/>
    <property type="molecule type" value="Genomic_DNA"/>
</dbReference>
<dbReference type="EnsemblPlants" id="Pp3c17_6450V3.2">
    <property type="protein sequence ID" value="Pp3c17_6450V3.2"/>
    <property type="gene ID" value="Pp3c17_6450"/>
</dbReference>
<dbReference type="GeneID" id="112294631"/>
<dbReference type="Gramene" id="Pp3c17_6450V3.1">
    <property type="protein sequence ID" value="Pp3c17_6450V3.1"/>
    <property type="gene ID" value="Pp3c17_6450"/>
</dbReference>
<dbReference type="NCBIfam" id="TIGR00756">
    <property type="entry name" value="PPR"/>
    <property type="match status" value="2"/>
</dbReference>
<comment type="similarity">
    <text evidence="1">Belongs to the PPR family. P subfamily.</text>
</comment>
<dbReference type="PANTHER" id="PTHR47447:SF25">
    <property type="entry name" value="SAP DOMAIN-CONTAINING PROTEIN"/>
    <property type="match status" value="1"/>
</dbReference>
<dbReference type="EnsemblPlants" id="Pp3c17_6450V3.1">
    <property type="protein sequence ID" value="Pp3c17_6450V3.1"/>
    <property type="gene ID" value="Pp3c17_6450"/>
</dbReference>
<name>A0A2K1J2X2_PHYPA</name>
<dbReference type="GO" id="GO:0003729">
    <property type="term" value="F:mRNA binding"/>
    <property type="evidence" value="ECO:0000318"/>
    <property type="project" value="GO_Central"/>
</dbReference>
<gene>
    <name evidence="5" type="primary">LOC112294631</name>
    <name evidence="4" type="ORF">PHYPA_021728</name>
</gene>
<dbReference type="EnsemblPlants" id="Pp3c17_6450V3.3">
    <property type="protein sequence ID" value="Pp3c17_6450V3.3"/>
    <property type="gene ID" value="Pp3c17_6450"/>
</dbReference>
<dbReference type="InterPro" id="IPR002885">
    <property type="entry name" value="PPR_rpt"/>
</dbReference>
<accession>A0A2K1J2X2</accession>
<dbReference type="Gene3D" id="1.25.40.10">
    <property type="entry name" value="Tetratricopeptide repeat domain"/>
    <property type="match status" value="2"/>
</dbReference>
<dbReference type="InterPro" id="IPR011990">
    <property type="entry name" value="TPR-like_helical_dom_sf"/>
</dbReference>
<keyword evidence="2" id="KW-0677">Repeat</keyword>
<reference evidence="4 6" key="2">
    <citation type="journal article" date="2018" name="Plant J.">
        <title>The Physcomitrella patens chromosome-scale assembly reveals moss genome structure and evolution.</title>
        <authorList>
            <person name="Lang D."/>
            <person name="Ullrich K.K."/>
            <person name="Murat F."/>
            <person name="Fuchs J."/>
            <person name="Jenkins J."/>
            <person name="Haas F.B."/>
            <person name="Piednoel M."/>
            <person name="Gundlach H."/>
            <person name="Van Bel M."/>
            <person name="Meyberg R."/>
            <person name="Vives C."/>
            <person name="Morata J."/>
            <person name="Symeonidi A."/>
            <person name="Hiss M."/>
            <person name="Muchero W."/>
            <person name="Kamisugi Y."/>
            <person name="Saleh O."/>
            <person name="Blanc G."/>
            <person name="Decker E.L."/>
            <person name="van Gessel N."/>
            <person name="Grimwood J."/>
            <person name="Hayes R.D."/>
            <person name="Graham S.W."/>
            <person name="Gunter L.E."/>
            <person name="McDaniel S.F."/>
            <person name="Hoernstein S.N.W."/>
            <person name="Larsson A."/>
            <person name="Li F.W."/>
            <person name="Perroud P.F."/>
            <person name="Phillips J."/>
            <person name="Ranjan P."/>
            <person name="Rokshar D.S."/>
            <person name="Rothfels C.J."/>
            <person name="Schneider L."/>
            <person name="Shu S."/>
            <person name="Stevenson D.W."/>
            <person name="Thummler F."/>
            <person name="Tillich M."/>
            <person name="Villarreal Aguilar J.C."/>
            <person name="Widiez T."/>
            <person name="Wong G.K."/>
            <person name="Wymore A."/>
            <person name="Zhang Y."/>
            <person name="Zimmer A.D."/>
            <person name="Quatrano R.S."/>
            <person name="Mayer K.F.X."/>
            <person name="Goodstein D."/>
            <person name="Casacuberta J.M."/>
            <person name="Vandepoele K."/>
            <person name="Reski R."/>
            <person name="Cuming A.C."/>
            <person name="Tuskan G.A."/>
            <person name="Maumus F."/>
            <person name="Salse J."/>
            <person name="Schmutz J."/>
            <person name="Rensing S.A."/>
        </authorList>
    </citation>
    <scope>NUCLEOTIDE SEQUENCE [LARGE SCALE GENOMIC DNA]</scope>
    <source>
        <strain evidence="5 6">cv. Gransden 2004</strain>
    </source>
</reference>
<dbReference type="Pfam" id="PF13041">
    <property type="entry name" value="PPR_2"/>
    <property type="match status" value="2"/>
</dbReference>
<dbReference type="Proteomes" id="UP000006727">
    <property type="component" value="Chromosome 17"/>
</dbReference>
<dbReference type="Gramene" id="Pp3c17_6450V3.3">
    <property type="protein sequence ID" value="Pp3c17_6450V3.3"/>
    <property type="gene ID" value="Pp3c17_6450"/>
</dbReference>
<dbReference type="AlphaFoldDB" id="A0A2K1J2X2"/>
<evidence type="ECO:0000313" key="6">
    <source>
        <dbReference type="Proteomes" id="UP000006727"/>
    </source>
</evidence>
<reference evidence="4 6" key="1">
    <citation type="journal article" date="2008" name="Science">
        <title>The Physcomitrella genome reveals evolutionary insights into the conquest of land by plants.</title>
        <authorList>
            <person name="Rensing S."/>
            <person name="Lang D."/>
            <person name="Zimmer A."/>
            <person name="Terry A."/>
            <person name="Salamov A."/>
            <person name="Shapiro H."/>
            <person name="Nishiyama T."/>
            <person name="Perroud P.-F."/>
            <person name="Lindquist E."/>
            <person name="Kamisugi Y."/>
            <person name="Tanahashi T."/>
            <person name="Sakakibara K."/>
            <person name="Fujita T."/>
            <person name="Oishi K."/>
            <person name="Shin-I T."/>
            <person name="Kuroki Y."/>
            <person name="Toyoda A."/>
            <person name="Suzuki Y."/>
            <person name="Hashimoto A."/>
            <person name="Yamaguchi K."/>
            <person name="Sugano A."/>
            <person name="Kohara Y."/>
            <person name="Fujiyama A."/>
            <person name="Anterola A."/>
            <person name="Aoki S."/>
            <person name="Ashton N."/>
            <person name="Barbazuk W.B."/>
            <person name="Barker E."/>
            <person name="Bennetzen J."/>
            <person name="Bezanilla M."/>
            <person name="Blankenship R."/>
            <person name="Cho S.H."/>
            <person name="Dutcher S."/>
            <person name="Estelle M."/>
            <person name="Fawcett J.A."/>
            <person name="Gundlach H."/>
            <person name="Hanada K."/>
            <person name="Heyl A."/>
            <person name="Hicks K.A."/>
            <person name="Hugh J."/>
            <person name="Lohr M."/>
            <person name="Mayer K."/>
            <person name="Melkozernov A."/>
            <person name="Murata T."/>
            <person name="Nelson D."/>
            <person name="Pils B."/>
            <person name="Prigge M."/>
            <person name="Reiss B."/>
            <person name="Renner T."/>
            <person name="Rombauts S."/>
            <person name="Rushton P."/>
            <person name="Sanderfoot A."/>
            <person name="Schween G."/>
            <person name="Shiu S.-H."/>
            <person name="Stueber K."/>
            <person name="Theodoulou F.L."/>
            <person name="Tu H."/>
            <person name="Van de Peer Y."/>
            <person name="Verrier P.J."/>
            <person name="Waters E."/>
            <person name="Wood A."/>
            <person name="Yang L."/>
            <person name="Cove D."/>
            <person name="Cuming A."/>
            <person name="Hasebe M."/>
            <person name="Lucas S."/>
            <person name="Mishler D.B."/>
            <person name="Reski R."/>
            <person name="Grigoriev I."/>
            <person name="Quatrano R.S."/>
            <person name="Boore J.L."/>
        </authorList>
    </citation>
    <scope>NUCLEOTIDE SEQUENCE [LARGE SCALE GENOMIC DNA]</scope>
    <source>
        <strain evidence="5 6">cv. Gransden 2004</strain>
    </source>
</reference>
<dbReference type="PANTHER" id="PTHR47447">
    <property type="entry name" value="OS03G0856100 PROTEIN"/>
    <property type="match status" value="1"/>
</dbReference>
<sequence length="382" mass="43384">MAAAAAMVPVSPSAVACQRFSAISISKRNSRLAPVSVCCAWRREKPVEVDVGLEEKSFVYRRASPAERWRDSSDEIQKRAVREAVEGVMRAVDELQARPSPEDAVDGHVSPIYRLINEDKVREKAWEREMFRQSMKGQTRRLKRMSKLALKKAVDWKARTARLSNAICELDVARPVADVLEGWPEQLNNEDLSVVLGNVGRENWRRALELYECLNMRKWYTPNTHMLATILGILGRSNQVEIARELFLRAEPELTADHVQVFNGILGVYAKQGKWQVVQQILELMESKGCEPDIITFNTVINARCKANLQPGIAIALLKEVQRASFKPDLITFNTLLGGCIANKNFMEAKEIVKEMVRRGYEPDAYSKYLLGKKKDLLDEIR</sequence>
<organism evidence="4">
    <name type="scientific">Physcomitrium patens</name>
    <name type="common">Spreading-leaved earth moss</name>
    <name type="synonym">Physcomitrella patens</name>
    <dbReference type="NCBI Taxonomy" id="3218"/>
    <lineage>
        <taxon>Eukaryota</taxon>
        <taxon>Viridiplantae</taxon>
        <taxon>Streptophyta</taxon>
        <taxon>Embryophyta</taxon>
        <taxon>Bryophyta</taxon>
        <taxon>Bryophytina</taxon>
        <taxon>Bryopsida</taxon>
        <taxon>Funariidae</taxon>
        <taxon>Funariales</taxon>
        <taxon>Funariaceae</taxon>
        <taxon>Physcomitrium</taxon>
    </lineage>
</organism>
<dbReference type="PROSITE" id="PS51375">
    <property type="entry name" value="PPR"/>
    <property type="match status" value="3"/>
</dbReference>
<evidence type="ECO:0000256" key="2">
    <source>
        <dbReference type="ARBA" id="ARBA00022737"/>
    </source>
</evidence>
<protein>
    <recommendedName>
        <fullName evidence="7">Pentacotripeptide-repeat region of PRORP domain-containing protein</fullName>
    </recommendedName>
</protein>
<evidence type="ECO:0008006" key="7">
    <source>
        <dbReference type="Google" id="ProtNLM"/>
    </source>
</evidence>
<feature type="repeat" description="PPR" evidence="3">
    <location>
        <begin position="293"/>
        <end position="328"/>
    </location>
</feature>
<reference evidence="5" key="3">
    <citation type="submission" date="2020-12" db="UniProtKB">
        <authorList>
            <consortium name="EnsemblPlants"/>
        </authorList>
    </citation>
    <scope>IDENTIFICATION</scope>
</reference>
<dbReference type="KEGG" id="ppp:112294631"/>
<proteinExistence type="inferred from homology"/>